<proteinExistence type="predicted"/>
<accession>A0A8T1ZKE7</accession>
<gene>
    <name evidence="1" type="ORF">ISN45_Aa05g007650</name>
</gene>
<evidence type="ECO:0000313" key="1">
    <source>
        <dbReference type="EMBL" id="KAG7559158.1"/>
    </source>
</evidence>
<keyword evidence="2" id="KW-1185">Reference proteome</keyword>
<reference evidence="1 2" key="1">
    <citation type="submission" date="2020-12" db="EMBL/GenBank/DDBJ databases">
        <title>Concerted genomic and epigenomic changes stabilize Arabidopsis allopolyploids.</title>
        <authorList>
            <person name="Chen Z."/>
        </authorList>
    </citation>
    <scope>NUCLEOTIDE SEQUENCE [LARGE SCALE GENOMIC DNA]</scope>
    <source>
        <strain evidence="1">Allo738</strain>
        <tissue evidence="1">Leaf</tissue>
    </source>
</reference>
<evidence type="ECO:0000313" key="2">
    <source>
        <dbReference type="Proteomes" id="UP000694240"/>
    </source>
</evidence>
<name>A0A8T1ZKE7_9BRAS</name>
<dbReference type="AlphaFoldDB" id="A0A8T1ZKE7"/>
<dbReference type="Proteomes" id="UP000694240">
    <property type="component" value="Chromosome 10"/>
</dbReference>
<comment type="caution">
    <text evidence="1">The sequence shown here is derived from an EMBL/GenBank/DDBJ whole genome shotgun (WGS) entry which is preliminary data.</text>
</comment>
<organism evidence="1 2">
    <name type="scientific">Arabidopsis thaliana x Arabidopsis arenosa</name>
    <dbReference type="NCBI Taxonomy" id="1240361"/>
    <lineage>
        <taxon>Eukaryota</taxon>
        <taxon>Viridiplantae</taxon>
        <taxon>Streptophyta</taxon>
        <taxon>Embryophyta</taxon>
        <taxon>Tracheophyta</taxon>
        <taxon>Spermatophyta</taxon>
        <taxon>Magnoliopsida</taxon>
        <taxon>eudicotyledons</taxon>
        <taxon>Gunneridae</taxon>
        <taxon>Pentapetalae</taxon>
        <taxon>rosids</taxon>
        <taxon>malvids</taxon>
        <taxon>Brassicales</taxon>
        <taxon>Brassicaceae</taxon>
        <taxon>Camelineae</taxon>
        <taxon>Arabidopsis</taxon>
    </lineage>
</organism>
<protein>
    <submittedName>
        <fullName evidence="1">Uncharacterized protein</fullName>
    </submittedName>
</protein>
<sequence length="105" mass="12010">QLKEEYNITKVETCPKLTFRWPSWILLIDDGTTKPQTIKMDNDINIFLSMKFDVANLTLCVTKKNTTGVAMELQTFSESASLSYQTQEATMIHKVYIIVNLTSLD</sequence>
<feature type="non-terminal residue" evidence="1">
    <location>
        <position position="1"/>
    </location>
</feature>
<dbReference type="EMBL" id="JAEFBK010000010">
    <property type="protein sequence ID" value="KAG7559158.1"/>
    <property type="molecule type" value="Genomic_DNA"/>
</dbReference>